<proteinExistence type="predicted"/>
<dbReference type="KEGG" id="pfy:PFICI_10971"/>
<organism evidence="1 2">
    <name type="scientific">Pestalotiopsis fici (strain W106-1 / CGMCC3.15140)</name>
    <dbReference type="NCBI Taxonomy" id="1229662"/>
    <lineage>
        <taxon>Eukaryota</taxon>
        <taxon>Fungi</taxon>
        <taxon>Dikarya</taxon>
        <taxon>Ascomycota</taxon>
        <taxon>Pezizomycotina</taxon>
        <taxon>Sordariomycetes</taxon>
        <taxon>Xylariomycetidae</taxon>
        <taxon>Amphisphaeriales</taxon>
        <taxon>Sporocadaceae</taxon>
        <taxon>Pestalotiopsis</taxon>
    </lineage>
</organism>
<evidence type="ECO:0000313" key="1">
    <source>
        <dbReference type="EMBL" id="ETS77097.1"/>
    </source>
</evidence>
<dbReference type="InParanoid" id="W3WVC7"/>
<reference evidence="2" key="1">
    <citation type="journal article" date="2015" name="BMC Genomics">
        <title>Genomic and transcriptomic analysis of the endophytic fungus Pestalotiopsis fici reveals its lifestyle and high potential for synthesis of natural products.</title>
        <authorList>
            <person name="Wang X."/>
            <person name="Zhang X."/>
            <person name="Liu L."/>
            <person name="Xiang M."/>
            <person name="Wang W."/>
            <person name="Sun X."/>
            <person name="Che Y."/>
            <person name="Guo L."/>
            <person name="Liu G."/>
            <person name="Guo L."/>
            <person name="Wang C."/>
            <person name="Yin W.B."/>
            <person name="Stadler M."/>
            <person name="Zhang X."/>
            <person name="Liu X."/>
        </authorList>
    </citation>
    <scope>NUCLEOTIDE SEQUENCE [LARGE SCALE GENOMIC DNA]</scope>
    <source>
        <strain evidence="2">W106-1 / CGMCC3.15140</strain>
    </source>
</reference>
<dbReference type="RefSeq" id="XP_007837743.1">
    <property type="nucleotide sequence ID" value="XM_007839552.1"/>
</dbReference>
<dbReference type="Proteomes" id="UP000030651">
    <property type="component" value="Unassembled WGS sequence"/>
</dbReference>
<dbReference type="HOGENOM" id="CLU_042091_1_0_1"/>
<dbReference type="EMBL" id="KI912116">
    <property type="protein sequence ID" value="ETS77097.1"/>
    <property type="molecule type" value="Genomic_DNA"/>
</dbReference>
<dbReference type="OrthoDB" id="3432781at2759"/>
<keyword evidence="2" id="KW-1185">Reference proteome</keyword>
<dbReference type="SUPFAM" id="SSF56112">
    <property type="entry name" value="Protein kinase-like (PK-like)"/>
    <property type="match status" value="1"/>
</dbReference>
<dbReference type="InterPro" id="IPR011009">
    <property type="entry name" value="Kinase-like_dom_sf"/>
</dbReference>
<dbReference type="InterPro" id="IPR025213">
    <property type="entry name" value="Sim4_Fta2"/>
</dbReference>
<accession>W3WVC7</accession>
<gene>
    <name evidence="1" type="ORF">PFICI_10971</name>
</gene>
<dbReference type="OMA" id="CECRAFA"/>
<protein>
    <recommendedName>
        <fullName evidence="3">Protein kinase domain-containing protein</fullName>
    </recommendedName>
</protein>
<dbReference type="GeneID" id="19275984"/>
<dbReference type="Pfam" id="PF13095">
    <property type="entry name" value="FTA2"/>
    <property type="match status" value="1"/>
</dbReference>
<name>W3WVC7_PESFW</name>
<dbReference type="AlphaFoldDB" id="W3WVC7"/>
<sequence length="323" mass="38168">MAGLPKVPGPRLLPFDFNEDRDDLEFIEFLGKGIHAHVWKVRINQREYALKIFPFWKHDEEPILRGLKVSERESLGYFDPFSCECRAYARLKENGIEEYAVKCHGYILLRKKLQEQLKEKDHHDWKEVWGWKRKWARMPLRSLVKDFVEADFKAIERAMCTDSISYDDYQDMLISLSMKDCATGTRLVRAMKSLHRSGILVRDLHNENVAHGKFLDFSSAWTSPHPCFTPDMLYANRNNGLAWSDLSVADGWAIDHLVDEWNERLGQTAGRIPIRMIRNYNYLMKVRSQDRFNRHTYGVRCPAEMHNWSAEDKRRWKQLCQQS</sequence>
<evidence type="ECO:0008006" key="3">
    <source>
        <dbReference type="Google" id="ProtNLM"/>
    </source>
</evidence>
<evidence type="ECO:0000313" key="2">
    <source>
        <dbReference type="Proteomes" id="UP000030651"/>
    </source>
</evidence>
<dbReference type="eggNOG" id="ENOG502T2GP">
    <property type="taxonomic scope" value="Eukaryota"/>
</dbReference>